<evidence type="ECO:0000313" key="3">
    <source>
        <dbReference type="Proteomes" id="UP000799778"/>
    </source>
</evidence>
<gene>
    <name evidence="2" type="ORF">BU24DRAFT_32450</name>
</gene>
<sequence>MFSMFYSDLVSNLSAWRRRFFSYYTTFFIFTYSPGVYLFYSLSAFFLPMLLIIFSHSFNITLLSHKTNNNFGSLLPIDLDGNNQRSFFTFGFSDSTLLSSD</sequence>
<name>A0A6A5YB38_9PLEO</name>
<keyword evidence="1" id="KW-0472">Membrane</keyword>
<organism evidence="2 3">
    <name type="scientific">Aaosphaeria arxii CBS 175.79</name>
    <dbReference type="NCBI Taxonomy" id="1450172"/>
    <lineage>
        <taxon>Eukaryota</taxon>
        <taxon>Fungi</taxon>
        <taxon>Dikarya</taxon>
        <taxon>Ascomycota</taxon>
        <taxon>Pezizomycotina</taxon>
        <taxon>Dothideomycetes</taxon>
        <taxon>Pleosporomycetidae</taxon>
        <taxon>Pleosporales</taxon>
        <taxon>Pleosporales incertae sedis</taxon>
        <taxon>Aaosphaeria</taxon>
    </lineage>
</organism>
<keyword evidence="1" id="KW-0812">Transmembrane</keyword>
<keyword evidence="3" id="KW-1185">Reference proteome</keyword>
<protein>
    <submittedName>
        <fullName evidence="2">Uncharacterized protein</fullName>
    </submittedName>
</protein>
<dbReference type="Proteomes" id="UP000799778">
    <property type="component" value="Unassembled WGS sequence"/>
</dbReference>
<feature type="transmembrane region" description="Helical" evidence="1">
    <location>
        <begin position="21"/>
        <end position="40"/>
    </location>
</feature>
<evidence type="ECO:0000313" key="2">
    <source>
        <dbReference type="EMBL" id="KAF2021911.1"/>
    </source>
</evidence>
<dbReference type="EMBL" id="ML978066">
    <property type="protein sequence ID" value="KAF2021911.1"/>
    <property type="molecule type" value="Genomic_DNA"/>
</dbReference>
<keyword evidence="1" id="KW-1133">Transmembrane helix</keyword>
<dbReference type="RefSeq" id="XP_033390250.1">
    <property type="nucleotide sequence ID" value="XM_033522966.1"/>
</dbReference>
<reference evidence="2" key="1">
    <citation type="journal article" date="2020" name="Stud. Mycol.">
        <title>101 Dothideomycetes genomes: a test case for predicting lifestyles and emergence of pathogens.</title>
        <authorList>
            <person name="Haridas S."/>
            <person name="Albert R."/>
            <person name="Binder M."/>
            <person name="Bloem J."/>
            <person name="Labutti K."/>
            <person name="Salamov A."/>
            <person name="Andreopoulos B."/>
            <person name="Baker S."/>
            <person name="Barry K."/>
            <person name="Bills G."/>
            <person name="Bluhm B."/>
            <person name="Cannon C."/>
            <person name="Castanera R."/>
            <person name="Culley D."/>
            <person name="Daum C."/>
            <person name="Ezra D."/>
            <person name="Gonzalez J."/>
            <person name="Henrissat B."/>
            <person name="Kuo A."/>
            <person name="Liang C."/>
            <person name="Lipzen A."/>
            <person name="Lutzoni F."/>
            <person name="Magnuson J."/>
            <person name="Mondo S."/>
            <person name="Nolan M."/>
            <person name="Ohm R."/>
            <person name="Pangilinan J."/>
            <person name="Park H.-J."/>
            <person name="Ramirez L."/>
            <person name="Alfaro M."/>
            <person name="Sun H."/>
            <person name="Tritt A."/>
            <person name="Yoshinaga Y."/>
            <person name="Zwiers L.-H."/>
            <person name="Turgeon B."/>
            <person name="Goodwin S."/>
            <person name="Spatafora J."/>
            <person name="Crous P."/>
            <person name="Grigoriev I."/>
        </authorList>
    </citation>
    <scope>NUCLEOTIDE SEQUENCE</scope>
    <source>
        <strain evidence="2">CBS 175.79</strain>
    </source>
</reference>
<proteinExistence type="predicted"/>
<feature type="transmembrane region" description="Helical" evidence="1">
    <location>
        <begin position="46"/>
        <end position="64"/>
    </location>
</feature>
<dbReference type="GeneID" id="54280363"/>
<evidence type="ECO:0000256" key="1">
    <source>
        <dbReference type="SAM" id="Phobius"/>
    </source>
</evidence>
<dbReference type="AlphaFoldDB" id="A0A6A5YB38"/>
<accession>A0A6A5YB38</accession>